<organism evidence="4 5">
    <name type="scientific">Homoserinibacter gongjuensis</name>
    <dbReference type="NCBI Taxonomy" id="1162968"/>
    <lineage>
        <taxon>Bacteria</taxon>
        <taxon>Bacillati</taxon>
        <taxon>Actinomycetota</taxon>
        <taxon>Actinomycetes</taxon>
        <taxon>Micrococcales</taxon>
        <taxon>Microbacteriaceae</taxon>
        <taxon>Homoserinibacter</taxon>
    </lineage>
</organism>
<dbReference type="RefSeq" id="WP_284300431.1">
    <property type="nucleotide sequence ID" value="NZ_BSVA01000001.1"/>
</dbReference>
<reference evidence="5" key="1">
    <citation type="journal article" date="2019" name="Int. J. Syst. Evol. Microbiol.">
        <title>The Global Catalogue of Microorganisms (GCM) 10K type strain sequencing project: providing services to taxonomists for standard genome sequencing and annotation.</title>
        <authorList>
            <consortium name="The Broad Institute Genomics Platform"/>
            <consortium name="The Broad Institute Genome Sequencing Center for Infectious Disease"/>
            <person name="Wu L."/>
            <person name="Ma J."/>
        </authorList>
    </citation>
    <scope>NUCLEOTIDE SEQUENCE [LARGE SCALE GENOMIC DNA]</scope>
    <source>
        <strain evidence="5">NBRC 108755</strain>
    </source>
</reference>
<comment type="caution">
    <text evidence="4">The sequence shown here is derived from an EMBL/GenBank/DDBJ whole genome shotgun (WGS) entry which is preliminary data.</text>
</comment>
<gene>
    <name evidence="4" type="ORF">GCM10025869_24090</name>
</gene>
<accession>A0ABQ6JX76</accession>
<proteinExistence type="predicted"/>
<sequence>MRFVIAILLFVAALVSIGLGVAQRTVLQGPDHLTASVEVSGGAAFTVIDGAVLNAHPGTQLVTADAIASDPVFMAYGRTDDVRAWLDGTPAAALSYDAELGELTSGPLKVQDGDVDETPAPAETPTPGATDAATTGPSDDDAAADDATTDDAAAAKSEADPNASPVGSDLWIQEFEGEGSLVRKINVPTDVSVIIASDGTAAAPSDISITWPLDNTTPWSGPLIVAGIGALLLGLVALIWALVHARRRHGPRRKTPKMPKPPKPAQLKPAPRRGAITSGVDTRGRRRAFVALPVLLVGTLALSACTGSGDVAPTIDPSSTATPAAEIDPPVVTKQQFTRIVARTADVVERADEARDAELAAERLDGAALTLRTANYAARGADSGIAAIPAFPDGEVTLILPQQQPDWPRAVFAAVKDADGNDFGLMFVQAAPREQYKVSSLVRLTHSIPEVAPVDLGAPRYRTDTKLLAFAPAEIAAQYGDVLINGDSSEFAARFDASEDFLQQSVGASYKAQRRADLPNAVLEYTSAVGTDAPIALAANDTGAIVAVELRETETVKPAETGAAISPTGAVKALAQLQTTTKGVAAEYGIQILFYIPRRRRTTRPCRCSASHRASSPREK</sequence>
<evidence type="ECO:0000256" key="1">
    <source>
        <dbReference type="SAM" id="MobiDB-lite"/>
    </source>
</evidence>
<feature type="transmembrane region" description="Helical" evidence="2">
    <location>
        <begin position="219"/>
        <end position="243"/>
    </location>
</feature>
<keyword evidence="2" id="KW-1133">Transmembrane helix</keyword>
<keyword evidence="2" id="KW-0472">Membrane</keyword>
<evidence type="ECO:0000313" key="5">
    <source>
        <dbReference type="Proteomes" id="UP001157069"/>
    </source>
</evidence>
<feature type="domain" description="DUF8094" evidence="3">
    <location>
        <begin position="330"/>
        <end position="600"/>
    </location>
</feature>
<dbReference type="Pfam" id="PF26366">
    <property type="entry name" value="DUF8094"/>
    <property type="match status" value="1"/>
</dbReference>
<keyword evidence="2" id="KW-0812">Transmembrane</keyword>
<keyword evidence="5" id="KW-1185">Reference proteome</keyword>
<feature type="region of interest" description="Disordered" evidence="1">
    <location>
        <begin position="249"/>
        <end position="278"/>
    </location>
</feature>
<dbReference type="InterPro" id="IPR058407">
    <property type="entry name" value="DUF8094"/>
</dbReference>
<feature type="region of interest" description="Disordered" evidence="1">
    <location>
        <begin position="105"/>
        <end position="167"/>
    </location>
</feature>
<feature type="compositionally biased region" description="Low complexity" evidence="1">
    <location>
        <begin position="118"/>
        <end position="137"/>
    </location>
</feature>
<feature type="transmembrane region" description="Helical" evidence="2">
    <location>
        <begin position="288"/>
        <end position="309"/>
    </location>
</feature>
<evidence type="ECO:0000259" key="3">
    <source>
        <dbReference type="Pfam" id="PF26366"/>
    </source>
</evidence>
<feature type="compositionally biased region" description="Acidic residues" evidence="1">
    <location>
        <begin position="138"/>
        <end position="149"/>
    </location>
</feature>
<name>A0ABQ6JX76_9MICO</name>
<dbReference type="EMBL" id="BSVA01000001">
    <property type="protein sequence ID" value="GMA91880.1"/>
    <property type="molecule type" value="Genomic_DNA"/>
</dbReference>
<evidence type="ECO:0000313" key="4">
    <source>
        <dbReference type="EMBL" id="GMA91880.1"/>
    </source>
</evidence>
<dbReference type="Proteomes" id="UP001157069">
    <property type="component" value="Unassembled WGS sequence"/>
</dbReference>
<protein>
    <recommendedName>
        <fullName evidence="3">DUF8094 domain-containing protein</fullName>
    </recommendedName>
</protein>
<evidence type="ECO:0000256" key="2">
    <source>
        <dbReference type="SAM" id="Phobius"/>
    </source>
</evidence>